<keyword evidence="1" id="KW-0862">Zinc</keyword>
<keyword evidence="1" id="KW-0863">Zinc-finger</keyword>
<dbReference type="InterPro" id="IPR054722">
    <property type="entry name" value="PolX-like_BBD"/>
</dbReference>
<evidence type="ECO:0000256" key="1">
    <source>
        <dbReference type="PROSITE-ProRule" id="PRU00047"/>
    </source>
</evidence>
<gene>
    <name evidence="3" type="ORF">KK1_023827</name>
</gene>
<dbReference type="InterPro" id="IPR036397">
    <property type="entry name" value="RNaseH_sf"/>
</dbReference>
<keyword evidence="4" id="KW-1185">Reference proteome</keyword>
<dbReference type="GO" id="GO:0003676">
    <property type="term" value="F:nucleic acid binding"/>
    <property type="evidence" value="ECO:0007669"/>
    <property type="project" value="InterPro"/>
</dbReference>
<dbReference type="Gene3D" id="4.10.60.10">
    <property type="entry name" value="Zinc finger, CCHC-type"/>
    <property type="match status" value="1"/>
</dbReference>
<dbReference type="SUPFAM" id="SSF57756">
    <property type="entry name" value="Retrovirus zinc finger-like domains"/>
    <property type="match status" value="1"/>
</dbReference>
<dbReference type="Pfam" id="PF14223">
    <property type="entry name" value="Retrotran_gag_2"/>
    <property type="match status" value="1"/>
</dbReference>
<dbReference type="GO" id="GO:0008270">
    <property type="term" value="F:zinc ion binding"/>
    <property type="evidence" value="ECO:0007669"/>
    <property type="project" value="UniProtKB-KW"/>
</dbReference>
<dbReference type="Gene3D" id="3.30.420.10">
    <property type="entry name" value="Ribonuclease H-like superfamily/Ribonuclease H"/>
    <property type="match status" value="1"/>
</dbReference>
<proteinExistence type="predicted"/>
<organism evidence="3 4">
    <name type="scientific">Cajanus cajan</name>
    <name type="common">Pigeon pea</name>
    <name type="synonym">Cajanus indicus</name>
    <dbReference type="NCBI Taxonomy" id="3821"/>
    <lineage>
        <taxon>Eukaryota</taxon>
        <taxon>Viridiplantae</taxon>
        <taxon>Streptophyta</taxon>
        <taxon>Embryophyta</taxon>
        <taxon>Tracheophyta</taxon>
        <taxon>Spermatophyta</taxon>
        <taxon>Magnoliopsida</taxon>
        <taxon>eudicotyledons</taxon>
        <taxon>Gunneridae</taxon>
        <taxon>Pentapetalae</taxon>
        <taxon>rosids</taxon>
        <taxon>fabids</taxon>
        <taxon>Fabales</taxon>
        <taxon>Fabaceae</taxon>
        <taxon>Papilionoideae</taxon>
        <taxon>50 kb inversion clade</taxon>
        <taxon>NPAAA clade</taxon>
        <taxon>indigoferoid/millettioid clade</taxon>
        <taxon>Phaseoleae</taxon>
        <taxon>Cajanus</taxon>
    </lineage>
</organism>
<evidence type="ECO:0000313" key="4">
    <source>
        <dbReference type="Proteomes" id="UP000075243"/>
    </source>
</evidence>
<dbReference type="InterPro" id="IPR001878">
    <property type="entry name" value="Znf_CCHC"/>
</dbReference>
<accession>A0A151TKA5</accession>
<dbReference type="Gramene" id="C.cajan_23147.t">
    <property type="protein sequence ID" value="C.cajan_23147.t.cds1"/>
    <property type="gene ID" value="C.cajan_23147"/>
</dbReference>
<dbReference type="PANTHER" id="PTHR11439">
    <property type="entry name" value="GAG-POL-RELATED RETROTRANSPOSON"/>
    <property type="match status" value="1"/>
</dbReference>
<dbReference type="Pfam" id="PF22936">
    <property type="entry name" value="Pol_BBD"/>
    <property type="match status" value="1"/>
</dbReference>
<name>A0A151TKA5_CAJCA</name>
<evidence type="ECO:0000313" key="3">
    <source>
        <dbReference type="EMBL" id="KYP67484.1"/>
    </source>
</evidence>
<dbReference type="InterPro" id="IPR036875">
    <property type="entry name" value="Znf_CCHC_sf"/>
</dbReference>
<dbReference type="Proteomes" id="UP000075243">
    <property type="component" value="Chromosome 5"/>
</dbReference>
<dbReference type="CDD" id="cd09272">
    <property type="entry name" value="RNase_HI_RT_Ty1"/>
    <property type="match status" value="1"/>
</dbReference>
<sequence>MWQSEVLDALFQQGLDITIEGKKPESMGEEDWKTLNRLACGTIRSCLSREQKYAFCKETSASKLMTELEEKFLKKSSQNKLHMKKRLFRFTYIPGATMNDHITSFNQLVADLLNLDVTFEDEDLALMLLGSLPEEFEFLETTLLHGKVAVSLNEVCGALYSYELRRKDKKDSSEKANEALVARGRPVIQAKGKKKRSKSKAKVGKDECAFCREKGHWKKDCPKLKNKGQSKTVADSNVAEYVDDSDCSLAVSGSTSSSSAWLLDSGCSNHMCPNREWFYDFRELEEGVVYTANDVPLTTHGIGSIRLKNRDGAIRTLKDVRFVPSLSRNLISVGALEDKGFTVHAEGGVMKIISGALVVMKGVRKNNRLYYYQGTTIIGTAAVASSDEKELESAKLWHMRQEQDGQNVVGYCDSNYAGDLDNRRSTTGYVFTLAKAPVCWRSTLQSTVALSTTEAEYMALTEAVKEAIWLQGLLGELGILQKHVKVHCDSQSAIMLAKNQTYHARTKHIDVRYHFIREIIEEGGVAIQKIRTTENPADMLTKVVDSIKFQHCLDLINIIKI</sequence>
<dbReference type="OMA" id="KQVECEG"/>
<dbReference type="EMBL" id="CM003607">
    <property type="protein sequence ID" value="KYP67484.1"/>
    <property type="molecule type" value="Genomic_DNA"/>
</dbReference>
<evidence type="ECO:0000259" key="2">
    <source>
        <dbReference type="PROSITE" id="PS50158"/>
    </source>
</evidence>
<dbReference type="AlphaFoldDB" id="A0A151TKA5"/>
<reference evidence="3 4" key="1">
    <citation type="journal article" date="2012" name="Nat. Biotechnol.">
        <title>Draft genome sequence of pigeonpea (Cajanus cajan), an orphan legume crop of resource-poor farmers.</title>
        <authorList>
            <person name="Varshney R.K."/>
            <person name="Chen W."/>
            <person name="Li Y."/>
            <person name="Bharti A.K."/>
            <person name="Saxena R.K."/>
            <person name="Schlueter J.A."/>
            <person name="Donoghue M.T."/>
            <person name="Azam S."/>
            <person name="Fan G."/>
            <person name="Whaley A.M."/>
            <person name="Farmer A.D."/>
            <person name="Sheridan J."/>
            <person name="Iwata A."/>
            <person name="Tuteja R."/>
            <person name="Penmetsa R.V."/>
            <person name="Wu W."/>
            <person name="Upadhyaya H.D."/>
            <person name="Yang S.P."/>
            <person name="Shah T."/>
            <person name="Saxena K.B."/>
            <person name="Michael T."/>
            <person name="McCombie W.R."/>
            <person name="Yang B."/>
            <person name="Zhang G."/>
            <person name="Yang H."/>
            <person name="Wang J."/>
            <person name="Spillane C."/>
            <person name="Cook D.R."/>
            <person name="May G.D."/>
            <person name="Xu X."/>
            <person name="Jackson S.A."/>
        </authorList>
    </citation>
    <scope>NUCLEOTIDE SEQUENCE [LARGE SCALE GENOMIC DNA]</scope>
    <source>
        <strain evidence="4">cv. Asha</strain>
    </source>
</reference>
<keyword evidence="1" id="KW-0479">Metal-binding</keyword>
<protein>
    <submittedName>
        <fullName evidence="3">Retrovirus-related Pol polyprotein from transposon TNT 1-94</fullName>
    </submittedName>
</protein>
<feature type="domain" description="CCHC-type" evidence="2">
    <location>
        <begin position="208"/>
        <end position="223"/>
    </location>
</feature>
<dbReference type="PROSITE" id="PS50158">
    <property type="entry name" value="ZF_CCHC"/>
    <property type="match status" value="1"/>
</dbReference>